<dbReference type="AlphaFoldDB" id="A0A818U8R9"/>
<name>A0A818U8R9_9BILA</name>
<reference evidence="10" key="1">
    <citation type="submission" date="2021-02" db="EMBL/GenBank/DDBJ databases">
        <authorList>
            <person name="Nowell W R."/>
        </authorList>
    </citation>
    <scope>NUCLEOTIDE SEQUENCE</scope>
</reference>
<dbReference type="SMART" id="SM00054">
    <property type="entry name" value="EFh"/>
    <property type="match status" value="2"/>
</dbReference>
<dbReference type="GO" id="GO:0048306">
    <property type="term" value="F:calcium-dependent protein binding"/>
    <property type="evidence" value="ECO:0007669"/>
    <property type="project" value="UniProtKB-ARBA"/>
</dbReference>
<dbReference type="GO" id="GO:0005737">
    <property type="term" value="C:cytoplasm"/>
    <property type="evidence" value="ECO:0007669"/>
    <property type="project" value="UniProtKB-SubCell"/>
</dbReference>
<organism evidence="10 11">
    <name type="scientific">Rotaria sordida</name>
    <dbReference type="NCBI Taxonomy" id="392033"/>
    <lineage>
        <taxon>Eukaryota</taxon>
        <taxon>Metazoa</taxon>
        <taxon>Spiralia</taxon>
        <taxon>Gnathifera</taxon>
        <taxon>Rotifera</taxon>
        <taxon>Eurotatoria</taxon>
        <taxon>Bdelloidea</taxon>
        <taxon>Philodinida</taxon>
        <taxon>Philodinidae</taxon>
        <taxon>Rotaria</taxon>
    </lineage>
</organism>
<dbReference type="InterPro" id="IPR051426">
    <property type="entry name" value="Peflin/Sorcin_CaBP"/>
</dbReference>
<dbReference type="CDD" id="cd00051">
    <property type="entry name" value="EFh"/>
    <property type="match status" value="1"/>
</dbReference>
<comment type="caution">
    <text evidence="10">The sequence shown here is derived from an EMBL/GenBank/DDBJ whole genome shotgun (WGS) entry which is preliminary data.</text>
</comment>
<keyword evidence="5" id="KW-0106">Calcium</keyword>
<feature type="compositionally biased region" description="Low complexity" evidence="6">
    <location>
        <begin position="98"/>
        <end position="134"/>
    </location>
</feature>
<dbReference type="InterPro" id="IPR002048">
    <property type="entry name" value="EF_hand_dom"/>
</dbReference>
<dbReference type="PANTHER" id="PTHR46212:SF3">
    <property type="entry name" value="GH27120P"/>
    <property type="match status" value="1"/>
</dbReference>
<dbReference type="PROSITE" id="PS00018">
    <property type="entry name" value="EF_HAND_1"/>
    <property type="match status" value="2"/>
</dbReference>
<protein>
    <recommendedName>
        <fullName evidence="7">EF-hand domain-containing protein</fullName>
    </recommendedName>
</protein>
<evidence type="ECO:0000256" key="4">
    <source>
        <dbReference type="ARBA" id="ARBA00022737"/>
    </source>
</evidence>
<evidence type="ECO:0000313" key="8">
    <source>
        <dbReference type="EMBL" id="CAF1240811.1"/>
    </source>
</evidence>
<dbReference type="Proteomes" id="UP000663874">
    <property type="component" value="Unassembled WGS sequence"/>
</dbReference>
<dbReference type="InterPro" id="IPR018247">
    <property type="entry name" value="EF_Hand_1_Ca_BS"/>
</dbReference>
<dbReference type="PROSITE" id="PS50222">
    <property type="entry name" value="EF_HAND_2"/>
    <property type="match status" value="2"/>
</dbReference>
<dbReference type="PANTHER" id="PTHR46212">
    <property type="entry name" value="PEFLIN"/>
    <property type="match status" value="1"/>
</dbReference>
<evidence type="ECO:0000256" key="6">
    <source>
        <dbReference type="SAM" id="MobiDB-lite"/>
    </source>
</evidence>
<evidence type="ECO:0000256" key="1">
    <source>
        <dbReference type="ARBA" id="ARBA00004496"/>
    </source>
</evidence>
<evidence type="ECO:0000259" key="7">
    <source>
        <dbReference type="PROSITE" id="PS50222"/>
    </source>
</evidence>
<sequence>MANDPVVARLTPNQVQEITTAFMEFDTNRNGVITHQEMKECLRRSNIQFQDAEVDRVMSNMDTNRDGTVSYDEYMKFMARVYTGQYNQFQVGPSQGSNPPYGQNQPPYGQNQPPYGQNQPPYGQNQPPYGQNPH</sequence>
<dbReference type="EMBL" id="CAJOBE010000901">
    <property type="protein sequence ID" value="CAF3697153.1"/>
    <property type="molecule type" value="Genomic_DNA"/>
</dbReference>
<feature type="region of interest" description="Disordered" evidence="6">
    <location>
        <begin position="89"/>
        <end position="134"/>
    </location>
</feature>
<evidence type="ECO:0000313" key="11">
    <source>
        <dbReference type="Proteomes" id="UP000663874"/>
    </source>
</evidence>
<dbReference type="InterPro" id="IPR011992">
    <property type="entry name" value="EF-hand-dom_pair"/>
</dbReference>
<proteinExistence type="predicted"/>
<keyword evidence="3" id="KW-0479">Metal-binding</keyword>
<dbReference type="Pfam" id="PF13499">
    <property type="entry name" value="EF-hand_7"/>
    <property type="match status" value="1"/>
</dbReference>
<dbReference type="Proteomes" id="UP000663864">
    <property type="component" value="Unassembled WGS sequence"/>
</dbReference>
<evidence type="ECO:0000256" key="3">
    <source>
        <dbReference type="ARBA" id="ARBA00022723"/>
    </source>
</evidence>
<dbReference type="Gene3D" id="1.10.238.10">
    <property type="entry name" value="EF-hand"/>
    <property type="match status" value="1"/>
</dbReference>
<keyword evidence="2" id="KW-0963">Cytoplasm</keyword>
<comment type="subcellular location">
    <subcellularLocation>
        <location evidence="1">Cytoplasm</location>
    </subcellularLocation>
</comment>
<dbReference type="Proteomes" id="UP000663889">
    <property type="component" value="Unassembled WGS sequence"/>
</dbReference>
<dbReference type="GO" id="GO:0005509">
    <property type="term" value="F:calcium ion binding"/>
    <property type="evidence" value="ECO:0007669"/>
    <property type="project" value="InterPro"/>
</dbReference>
<dbReference type="EMBL" id="CAJNOU010002287">
    <property type="protein sequence ID" value="CAF1307902.1"/>
    <property type="molecule type" value="Genomic_DNA"/>
</dbReference>
<feature type="domain" description="EF-hand" evidence="7">
    <location>
        <begin position="13"/>
        <end position="48"/>
    </location>
</feature>
<dbReference type="EMBL" id="CAJNOT010001723">
    <property type="protein sequence ID" value="CAF1240811.1"/>
    <property type="molecule type" value="Genomic_DNA"/>
</dbReference>
<dbReference type="SUPFAM" id="SSF47473">
    <property type="entry name" value="EF-hand"/>
    <property type="match status" value="1"/>
</dbReference>
<evidence type="ECO:0000256" key="2">
    <source>
        <dbReference type="ARBA" id="ARBA00022490"/>
    </source>
</evidence>
<gene>
    <name evidence="10" type="ORF">FNK824_LOCUS8912</name>
    <name evidence="9" type="ORF">SEV965_LOCUS26636</name>
    <name evidence="8" type="ORF">ZHD862_LOCUS24867</name>
</gene>
<evidence type="ECO:0000313" key="9">
    <source>
        <dbReference type="EMBL" id="CAF1307902.1"/>
    </source>
</evidence>
<keyword evidence="4" id="KW-0677">Repeat</keyword>
<evidence type="ECO:0000256" key="5">
    <source>
        <dbReference type="ARBA" id="ARBA00022837"/>
    </source>
</evidence>
<feature type="domain" description="EF-hand" evidence="7">
    <location>
        <begin position="49"/>
        <end position="84"/>
    </location>
</feature>
<accession>A0A818U8R9</accession>
<evidence type="ECO:0000313" key="10">
    <source>
        <dbReference type="EMBL" id="CAF3697153.1"/>
    </source>
</evidence>